<evidence type="ECO:0000313" key="3">
    <source>
        <dbReference type="EMBL" id="OMF57852.1"/>
    </source>
</evidence>
<accession>A0A1R1F1G2</accession>
<reference evidence="3 4" key="1">
    <citation type="submission" date="2016-11" db="EMBL/GenBank/DDBJ databases">
        <title>Paenibacillus species isolates.</title>
        <authorList>
            <person name="Beno S.M."/>
        </authorList>
    </citation>
    <scope>NUCLEOTIDE SEQUENCE [LARGE SCALE GENOMIC DNA]</scope>
    <source>
        <strain evidence="3 4">FSL R5-0378</strain>
    </source>
</reference>
<keyword evidence="4" id="KW-1185">Reference proteome</keyword>
<evidence type="ECO:0000313" key="4">
    <source>
        <dbReference type="Proteomes" id="UP000187172"/>
    </source>
</evidence>
<dbReference type="RefSeq" id="WP_076166438.1">
    <property type="nucleotide sequence ID" value="NZ_MRTP01000001.1"/>
</dbReference>
<sequence>MASSSNNNGGGVQISGKSMNSLKQYNKMMKQLQATTISLEQFNGIAQMSEEMWKAGDLSAQVTRQLFAVKMAAGDAVTTVTKGVSGAASTIYSGISGAFSKIGQGVSEGISVGARTAAKPFAAVWSKVKAMKAAADQKEADEDAAAERANYLYGTPIPKKKGIKRLQKIVGSSPIQDSEKQMKMLSTVTGTASSMLGALKDKSFEAAKVFSTAMGTLRASSGAGPGQIQGLTESLKKVGGQVPQNLNEVAKVMGTLSGKAKMSGSQLEAMSKAVLDASRLAGAGSGEAAESAAKVMDIWGKKANEGTGMMDQFYAASRASGVGMGDLMKNMTQIGAPLQSMGLGFEQSMALLAQWQAQGLTPIQDALKKDLPNGGIAKIASDIKDAATAADAASIATKYFGEKASSGLVTALRSGQVEFAGVIAAMNSANGAIQQQSGQVKTFGDQWDQLQNRITIALAPLGEALLPFGEAMASVIEVLARDSDIVLATIGSMAALLLGVFAPALWASAVAGWALVAPFLPIIAAVLLVGAAVAGLAYLFKYHMDAIMESVTKVANAIGSFFGFGDEEKKVSIDVNRKSAGQITANGGPVPGHYHGMDYVPYDGMIARLHKGERIMTASDNREFTGGSAGSGSISITGNTFHVRQESDIDAIARALAREIKAAGGLMA</sequence>
<dbReference type="NCBIfam" id="TIGR01760">
    <property type="entry name" value="tape_meas_TP901"/>
    <property type="match status" value="1"/>
</dbReference>
<gene>
    <name evidence="3" type="ORF">BK138_04520</name>
</gene>
<feature type="transmembrane region" description="Helical" evidence="1">
    <location>
        <begin position="519"/>
        <end position="540"/>
    </location>
</feature>
<protein>
    <submittedName>
        <fullName evidence="3">Phage tail tape measure protein</fullName>
    </submittedName>
</protein>
<dbReference type="Pfam" id="PF10145">
    <property type="entry name" value="PhageMin_Tail"/>
    <property type="match status" value="1"/>
</dbReference>
<keyword evidence="1" id="KW-0472">Membrane</keyword>
<evidence type="ECO:0000256" key="1">
    <source>
        <dbReference type="SAM" id="Phobius"/>
    </source>
</evidence>
<evidence type="ECO:0000259" key="2">
    <source>
        <dbReference type="Pfam" id="PF10145"/>
    </source>
</evidence>
<dbReference type="STRING" id="297318.BK138_04520"/>
<proteinExistence type="predicted"/>
<organism evidence="3 4">
    <name type="scientific">Paenibacillus rhizosphaerae</name>
    <dbReference type="NCBI Taxonomy" id="297318"/>
    <lineage>
        <taxon>Bacteria</taxon>
        <taxon>Bacillati</taxon>
        <taxon>Bacillota</taxon>
        <taxon>Bacilli</taxon>
        <taxon>Bacillales</taxon>
        <taxon>Paenibacillaceae</taxon>
        <taxon>Paenibacillus</taxon>
    </lineage>
</organism>
<comment type="caution">
    <text evidence="3">The sequence shown here is derived from an EMBL/GenBank/DDBJ whole genome shotgun (WGS) entry which is preliminary data.</text>
</comment>
<feature type="transmembrane region" description="Helical" evidence="1">
    <location>
        <begin position="485"/>
        <end position="507"/>
    </location>
</feature>
<feature type="domain" description="Phage tail tape measure protein" evidence="2">
    <location>
        <begin position="233"/>
        <end position="361"/>
    </location>
</feature>
<keyword evidence="1" id="KW-1133">Transmembrane helix</keyword>
<keyword evidence="1" id="KW-0812">Transmembrane</keyword>
<dbReference type="AlphaFoldDB" id="A0A1R1F1G2"/>
<dbReference type="Proteomes" id="UP000187172">
    <property type="component" value="Unassembled WGS sequence"/>
</dbReference>
<dbReference type="InterPro" id="IPR010090">
    <property type="entry name" value="Phage_tape_meas"/>
</dbReference>
<name>A0A1R1F1G2_9BACL</name>
<dbReference type="EMBL" id="MRTP01000001">
    <property type="protein sequence ID" value="OMF57852.1"/>
    <property type="molecule type" value="Genomic_DNA"/>
</dbReference>